<protein>
    <submittedName>
        <fullName evidence="1">Uncharacterized protein</fullName>
    </submittedName>
</protein>
<sequence length="79" mass="8244">MPPEDPNDSAQVLRELIAAFADPGSAEPHLVAQVLADARALLGADAIESPERPRMPTLLFPRSAVAGEPDEPPVPPAAL</sequence>
<accession>A0A1X7PDX7</accession>
<organism evidence="1 2">
    <name type="scientific">Rathayibacter oskolensis</name>
    <dbReference type="NCBI Taxonomy" id="1891671"/>
    <lineage>
        <taxon>Bacteria</taxon>
        <taxon>Bacillati</taxon>
        <taxon>Actinomycetota</taxon>
        <taxon>Actinomycetes</taxon>
        <taxon>Micrococcales</taxon>
        <taxon>Microbacteriaceae</taxon>
        <taxon>Rathayibacter</taxon>
    </lineage>
</organism>
<proteinExistence type="predicted"/>
<evidence type="ECO:0000313" key="1">
    <source>
        <dbReference type="EMBL" id="SMH49584.1"/>
    </source>
</evidence>
<name>A0A1X7PDX7_9MICO</name>
<dbReference type="RefSeq" id="WP_085477734.1">
    <property type="nucleotide sequence ID" value="NZ_FXBM01000003.1"/>
</dbReference>
<reference evidence="2" key="1">
    <citation type="submission" date="2017-04" db="EMBL/GenBank/DDBJ databases">
        <authorList>
            <person name="Varghese N."/>
            <person name="Submissions S."/>
        </authorList>
    </citation>
    <scope>NUCLEOTIDE SEQUENCE [LARGE SCALE GENOMIC DNA]</scope>
    <source>
        <strain evidence="2">VKM Ac-2121</strain>
    </source>
</reference>
<gene>
    <name evidence="1" type="ORF">SAMN06295885_3358</name>
</gene>
<dbReference type="OrthoDB" id="9780677at2"/>
<dbReference type="AlphaFoldDB" id="A0A1X7PDX7"/>
<dbReference type="Proteomes" id="UP000193711">
    <property type="component" value="Unassembled WGS sequence"/>
</dbReference>
<evidence type="ECO:0000313" key="2">
    <source>
        <dbReference type="Proteomes" id="UP000193711"/>
    </source>
</evidence>
<dbReference type="EMBL" id="FXBM01000003">
    <property type="protein sequence ID" value="SMH49584.1"/>
    <property type="molecule type" value="Genomic_DNA"/>
</dbReference>
<keyword evidence="2" id="KW-1185">Reference proteome</keyword>